<evidence type="ECO:0000256" key="4">
    <source>
        <dbReference type="ARBA" id="ARBA00022741"/>
    </source>
</evidence>
<dbReference type="InterPro" id="IPR050510">
    <property type="entry name" value="Cation_transp_ATPase_P-type"/>
</dbReference>
<dbReference type="InterPro" id="IPR018303">
    <property type="entry name" value="ATPase_P-typ_P_site"/>
</dbReference>
<feature type="transmembrane region" description="Helical" evidence="10">
    <location>
        <begin position="970"/>
        <end position="987"/>
    </location>
</feature>
<feature type="compositionally biased region" description="Acidic residues" evidence="9">
    <location>
        <begin position="1"/>
        <end position="10"/>
    </location>
</feature>
<dbReference type="InterPro" id="IPR006068">
    <property type="entry name" value="ATPase_P-typ_cation-transptr_C"/>
</dbReference>
<dbReference type="InParanoid" id="A0A1Y1U9Z3"/>
<dbReference type="Gene3D" id="3.40.1110.10">
    <property type="entry name" value="Calcium-transporting ATPase, cytoplasmic domain N"/>
    <property type="match status" value="1"/>
</dbReference>
<dbReference type="Pfam" id="PF00689">
    <property type="entry name" value="Cation_ATPase_C"/>
    <property type="match status" value="1"/>
</dbReference>
<accession>A0A1Y1U9Z3</accession>
<dbReference type="AlphaFoldDB" id="A0A1Y1U9Z3"/>
<gene>
    <name evidence="12" type="ORF">BD324DRAFT_657714</name>
</gene>
<dbReference type="STRING" id="4999.A0A1Y1U9Z3"/>
<evidence type="ECO:0000256" key="10">
    <source>
        <dbReference type="SAM" id="Phobius"/>
    </source>
</evidence>
<keyword evidence="5" id="KW-0067">ATP-binding</keyword>
<dbReference type="InterPro" id="IPR059000">
    <property type="entry name" value="ATPase_P-type_domA"/>
</dbReference>
<feature type="transmembrane region" description="Helical" evidence="10">
    <location>
        <begin position="999"/>
        <end position="1019"/>
    </location>
</feature>
<dbReference type="PRINTS" id="PR00119">
    <property type="entry name" value="CATATPASE"/>
</dbReference>
<evidence type="ECO:0000256" key="2">
    <source>
        <dbReference type="ARBA" id="ARBA00022475"/>
    </source>
</evidence>
<dbReference type="SUPFAM" id="SSF81665">
    <property type="entry name" value="Calcium ATPase, transmembrane domain M"/>
    <property type="match status" value="1"/>
</dbReference>
<dbReference type="SUPFAM" id="SSF81653">
    <property type="entry name" value="Calcium ATPase, transduction domain A"/>
    <property type="match status" value="1"/>
</dbReference>
<feature type="region of interest" description="Disordered" evidence="9">
    <location>
        <begin position="1"/>
        <end position="33"/>
    </location>
</feature>
<dbReference type="GO" id="GO:0030007">
    <property type="term" value="P:intracellular potassium ion homeostasis"/>
    <property type="evidence" value="ECO:0007669"/>
    <property type="project" value="TreeGrafter"/>
</dbReference>
<dbReference type="GO" id="GO:0005391">
    <property type="term" value="F:P-type sodium:potassium-exchanging transporter activity"/>
    <property type="evidence" value="ECO:0007669"/>
    <property type="project" value="TreeGrafter"/>
</dbReference>
<dbReference type="Pfam" id="PF00690">
    <property type="entry name" value="Cation_ATPase_N"/>
    <property type="match status" value="1"/>
</dbReference>
<dbReference type="GO" id="GO:0036376">
    <property type="term" value="P:sodium ion export across plasma membrane"/>
    <property type="evidence" value="ECO:0007669"/>
    <property type="project" value="TreeGrafter"/>
</dbReference>
<dbReference type="GO" id="GO:1902600">
    <property type="term" value="P:proton transmembrane transport"/>
    <property type="evidence" value="ECO:0007669"/>
    <property type="project" value="TreeGrafter"/>
</dbReference>
<dbReference type="SFLD" id="SFLDG00002">
    <property type="entry name" value="C1.7:_P-type_atpase_like"/>
    <property type="match status" value="1"/>
</dbReference>
<dbReference type="GO" id="GO:1990573">
    <property type="term" value="P:potassium ion import across plasma membrane"/>
    <property type="evidence" value="ECO:0007669"/>
    <property type="project" value="TreeGrafter"/>
</dbReference>
<dbReference type="Pfam" id="PF08282">
    <property type="entry name" value="Hydrolase_3"/>
    <property type="match status" value="1"/>
</dbReference>
<dbReference type="InterPro" id="IPR008250">
    <property type="entry name" value="ATPase_P-typ_transduc_dom_A_sf"/>
</dbReference>
<reference evidence="12 13" key="1">
    <citation type="submission" date="2017-03" db="EMBL/GenBank/DDBJ databases">
        <title>Widespread Adenine N6-methylation of Active Genes in Fungi.</title>
        <authorList>
            <consortium name="DOE Joint Genome Institute"/>
            <person name="Mondo S.J."/>
            <person name="Dannebaum R.O."/>
            <person name="Kuo R.C."/>
            <person name="Louie K.B."/>
            <person name="Bewick A.J."/>
            <person name="Labutti K."/>
            <person name="Haridas S."/>
            <person name="Kuo A."/>
            <person name="Salamov A."/>
            <person name="Ahrendt S.R."/>
            <person name="Lau R."/>
            <person name="Bowen B.P."/>
            <person name="Lipzen A."/>
            <person name="Sullivan W."/>
            <person name="Andreopoulos W.B."/>
            <person name="Clum A."/>
            <person name="Lindquist E."/>
            <person name="Daum C."/>
            <person name="Northen T.R."/>
            <person name="Ramamoorthy G."/>
            <person name="Schmitz R.J."/>
            <person name="Gryganskyi A."/>
            <person name="Culley D."/>
            <person name="Magnuson J."/>
            <person name="James T.Y."/>
            <person name="O'Malley M.A."/>
            <person name="Stajich J.E."/>
            <person name="Spatafora J.W."/>
            <person name="Visel A."/>
            <person name="Grigoriev I.V."/>
        </authorList>
    </citation>
    <scope>NUCLEOTIDE SEQUENCE [LARGE SCALE GENOMIC DNA]</scope>
    <source>
        <strain evidence="12 13">NRRL Y-17943</strain>
    </source>
</reference>
<dbReference type="SFLD" id="SFLDF00027">
    <property type="entry name" value="p-type_atpase"/>
    <property type="match status" value="1"/>
</dbReference>
<keyword evidence="2" id="KW-1003">Cell membrane</keyword>
<evidence type="ECO:0000256" key="9">
    <source>
        <dbReference type="SAM" id="MobiDB-lite"/>
    </source>
</evidence>
<keyword evidence="13" id="KW-1185">Reference proteome</keyword>
<evidence type="ECO:0000313" key="12">
    <source>
        <dbReference type="EMBL" id="ORX34849.1"/>
    </source>
</evidence>
<evidence type="ECO:0000256" key="6">
    <source>
        <dbReference type="ARBA" id="ARBA00022967"/>
    </source>
</evidence>
<dbReference type="Gene3D" id="1.20.1110.10">
    <property type="entry name" value="Calcium-transporting ATPase, transmembrane domain"/>
    <property type="match status" value="1"/>
</dbReference>
<dbReference type="OrthoDB" id="158672at2759"/>
<dbReference type="GO" id="GO:0016887">
    <property type="term" value="F:ATP hydrolysis activity"/>
    <property type="evidence" value="ECO:0007669"/>
    <property type="project" value="InterPro"/>
</dbReference>
<keyword evidence="4" id="KW-0547">Nucleotide-binding</keyword>
<dbReference type="RefSeq" id="XP_021869091.1">
    <property type="nucleotide sequence ID" value="XM_022018869.1"/>
</dbReference>
<dbReference type="NCBIfam" id="TIGR01494">
    <property type="entry name" value="ATPase_P-type"/>
    <property type="match status" value="2"/>
</dbReference>
<dbReference type="PANTHER" id="PTHR43294:SF21">
    <property type="entry name" value="CATION TRANSPORTING ATPASE"/>
    <property type="match status" value="1"/>
</dbReference>
<evidence type="ECO:0000256" key="3">
    <source>
        <dbReference type="ARBA" id="ARBA00022692"/>
    </source>
</evidence>
<dbReference type="SUPFAM" id="SSF56784">
    <property type="entry name" value="HAD-like"/>
    <property type="match status" value="1"/>
</dbReference>
<feature type="transmembrane region" description="Helical" evidence="10">
    <location>
        <begin position="142"/>
        <end position="165"/>
    </location>
</feature>
<dbReference type="SUPFAM" id="SSF81660">
    <property type="entry name" value="Metal cation-transporting ATPase, ATP-binding domain N"/>
    <property type="match status" value="1"/>
</dbReference>
<dbReference type="InterPro" id="IPR004014">
    <property type="entry name" value="ATPase_P-typ_cation-transptr_N"/>
</dbReference>
<dbReference type="InterPro" id="IPR036412">
    <property type="entry name" value="HAD-like_sf"/>
</dbReference>
<keyword evidence="7 10" id="KW-1133">Transmembrane helix</keyword>
<dbReference type="SMART" id="SM00831">
    <property type="entry name" value="Cation_ATPase_N"/>
    <property type="match status" value="1"/>
</dbReference>
<feature type="transmembrane region" description="Helical" evidence="10">
    <location>
        <begin position="827"/>
        <end position="849"/>
    </location>
</feature>
<protein>
    <submittedName>
        <fullName evidence="12">K, P-type ATPase</fullName>
    </submittedName>
</protein>
<dbReference type="GO" id="GO:0005886">
    <property type="term" value="C:plasma membrane"/>
    <property type="evidence" value="ECO:0007669"/>
    <property type="project" value="UniProtKB-SubCell"/>
</dbReference>
<dbReference type="InterPro" id="IPR023299">
    <property type="entry name" value="ATPase_P-typ_cyto_dom_N"/>
</dbReference>
<dbReference type="Pfam" id="PF00122">
    <property type="entry name" value="E1-E2_ATPase"/>
    <property type="match status" value="1"/>
</dbReference>
<dbReference type="InterPro" id="IPR044492">
    <property type="entry name" value="P_typ_ATPase_HD_dom"/>
</dbReference>
<proteinExistence type="predicted"/>
<keyword evidence="3 10" id="KW-0812">Transmembrane</keyword>
<dbReference type="Gene3D" id="2.70.150.10">
    <property type="entry name" value="Calcium-transporting ATPase, cytoplasmic transduction domain A"/>
    <property type="match status" value="1"/>
</dbReference>
<keyword evidence="6" id="KW-1278">Translocase</keyword>
<evidence type="ECO:0000313" key="13">
    <source>
        <dbReference type="Proteomes" id="UP000193218"/>
    </source>
</evidence>
<dbReference type="InterPro" id="IPR001757">
    <property type="entry name" value="P_typ_ATPase"/>
</dbReference>
<name>A0A1Y1U9Z3_9TREE</name>
<dbReference type="Gene3D" id="3.40.50.1000">
    <property type="entry name" value="HAD superfamily/HAD-like"/>
    <property type="match status" value="1"/>
</dbReference>
<dbReference type="InterPro" id="IPR023214">
    <property type="entry name" value="HAD_sf"/>
</dbReference>
<sequence>MSSGYVEEDLEKANDLEKVTSGGSTAVGPSTGKEFLRTRTINYELPPQSSTRNNRIPIEYRTLSIHVYDSQRFEQHKEAKENPSDAEFFAKLDYHTLPADEVCQRLNVSRTLGLDKAAAAKRLQRNGPNRLSKGNPQYWKKILRYLFGDFCSVLWIGVIIFFISWKPLGDPPAPYNLALGILVIIVILLQAFFSAFQDWSSQKVMNSILNLVPENATVTRDGQQISVPSADLVTGDIVHMSMGNRVPADIRILQASPDLKFDRSILTGEAEEVAGVVDTDETNYLEAQNIALLGTHLCNGSAVGVVVLTGSKTLMGRINKLTSAPANGRTNLQREITRFVWIIVALTVTLIVIMTITWAAWLRVDHFDFLNVPGFLTDVMGLVVAFIPEGLPIAVAMTLGNIARRMKNVNILPKSLSTVETLGCVNIVCSDKTGTLTENRMTVVSIGFADQAFTTESFSNLRTVPAYGQLETAMAVCNDAQFDDDTVAVEERKIQGNATDGACLRFAHAVDRNAVPKIFNLPFNSRNKYMLTVARPEKDLLLMIKGAPDVLIPLCTQIMNSDGSIHPLEGKARADLIAQQETWARQGQRVIMVAQKPFETDIEAGTTQYERSVTDSANDFTILGLIGIVDPPRADTARTVADCRRCGARFFMITGDFGLTAGAIAKQIGILTHIPDTFDKLSADGSDRSLVVEGKDLNAVTVEQWDQICMYEEVVFARTTPEHKLKIVEELRFRNFVVAVTGDGVNDAPALKAADVGIAMASGSEVAMEAADLILLGDFSSIIEGIRLGRLVFQNLQKVISYLLPAGSWSEDWPVFLNVFFGCPLPLSSFLMIIICCFTDLMCCLTLVFEEEEFDLLSLPPRNPKKSHLVNFKIYGQSYLFIGMLETITAHAMFFYYIYSYAGIPVHKMFFAFAHYSDGYYGHTQAELNNFLNTGQCVYFVTLVILQFANLHSVRNKRLSILQRGPFRNPWLFVGPVVSLAIAIFVTEEPGLQRLFGTASVPIKFWCLPIPLAVGILVMDEMRKLLVRSFPQGPLAKIAW</sequence>
<feature type="transmembrane region" description="Helical" evidence="10">
    <location>
        <begin position="339"/>
        <end position="361"/>
    </location>
</feature>
<feature type="transmembrane region" description="Helical" evidence="10">
    <location>
        <begin position="931"/>
        <end position="949"/>
    </location>
</feature>
<organism evidence="12 13">
    <name type="scientific">Kockovaella imperatae</name>
    <dbReference type="NCBI Taxonomy" id="4999"/>
    <lineage>
        <taxon>Eukaryota</taxon>
        <taxon>Fungi</taxon>
        <taxon>Dikarya</taxon>
        <taxon>Basidiomycota</taxon>
        <taxon>Agaricomycotina</taxon>
        <taxon>Tremellomycetes</taxon>
        <taxon>Tremellales</taxon>
        <taxon>Cuniculitremaceae</taxon>
        <taxon>Kockovaella</taxon>
    </lineage>
</organism>
<keyword evidence="8 10" id="KW-0472">Membrane</keyword>
<evidence type="ECO:0000259" key="11">
    <source>
        <dbReference type="SMART" id="SM00831"/>
    </source>
</evidence>
<feature type="transmembrane region" description="Helical" evidence="10">
    <location>
        <begin position="177"/>
        <end position="196"/>
    </location>
</feature>
<dbReference type="PROSITE" id="PS00154">
    <property type="entry name" value="ATPASE_E1_E2"/>
    <property type="match status" value="1"/>
</dbReference>
<dbReference type="GO" id="GO:0005524">
    <property type="term" value="F:ATP binding"/>
    <property type="evidence" value="ECO:0007669"/>
    <property type="project" value="UniProtKB-KW"/>
</dbReference>
<dbReference type="InterPro" id="IPR023298">
    <property type="entry name" value="ATPase_P-typ_TM_dom_sf"/>
</dbReference>
<comment type="caution">
    <text evidence="12">The sequence shown here is derived from an EMBL/GenBank/DDBJ whole genome shotgun (WGS) entry which is preliminary data.</text>
</comment>
<evidence type="ECO:0000256" key="1">
    <source>
        <dbReference type="ARBA" id="ARBA00004651"/>
    </source>
</evidence>
<comment type="subcellular location">
    <subcellularLocation>
        <location evidence="1">Cell membrane</location>
        <topology evidence="1">Multi-pass membrane protein</topology>
    </subcellularLocation>
</comment>
<dbReference type="SFLD" id="SFLDS00003">
    <property type="entry name" value="Haloacid_Dehalogenase"/>
    <property type="match status" value="1"/>
</dbReference>
<evidence type="ECO:0000256" key="5">
    <source>
        <dbReference type="ARBA" id="ARBA00022840"/>
    </source>
</evidence>
<dbReference type="PANTHER" id="PTHR43294">
    <property type="entry name" value="SODIUM/POTASSIUM-TRANSPORTING ATPASE SUBUNIT ALPHA"/>
    <property type="match status" value="1"/>
</dbReference>
<dbReference type="Proteomes" id="UP000193218">
    <property type="component" value="Unassembled WGS sequence"/>
</dbReference>
<evidence type="ECO:0000256" key="7">
    <source>
        <dbReference type="ARBA" id="ARBA00022989"/>
    </source>
</evidence>
<evidence type="ECO:0000256" key="8">
    <source>
        <dbReference type="ARBA" id="ARBA00023136"/>
    </source>
</evidence>
<dbReference type="PRINTS" id="PR00121">
    <property type="entry name" value="NAKATPASE"/>
</dbReference>
<feature type="transmembrane region" description="Helical" evidence="10">
    <location>
        <begin position="381"/>
        <end position="403"/>
    </location>
</feature>
<dbReference type="GO" id="GO:0006883">
    <property type="term" value="P:intracellular sodium ion homeostasis"/>
    <property type="evidence" value="ECO:0007669"/>
    <property type="project" value="TreeGrafter"/>
</dbReference>
<dbReference type="Pfam" id="PF13246">
    <property type="entry name" value="Cation_ATPase"/>
    <property type="match status" value="1"/>
</dbReference>
<dbReference type="GeneID" id="33560678"/>
<dbReference type="EMBL" id="NBSH01000013">
    <property type="protein sequence ID" value="ORX34849.1"/>
    <property type="molecule type" value="Genomic_DNA"/>
</dbReference>
<feature type="domain" description="Cation-transporting P-type ATPase N-terminal" evidence="11">
    <location>
        <begin position="93"/>
        <end position="166"/>
    </location>
</feature>